<dbReference type="GO" id="GO:0004176">
    <property type="term" value="F:ATP-dependent peptidase activity"/>
    <property type="evidence" value="ECO:0007669"/>
    <property type="project" value="InterPro"/>
</dbReference>
<dbReference type="Pfam" id="PF00574">
    <property type="entry name" value="CLP_protease"/>
    <property type="match status" value="1"/>
</dbReference>
<dbReference type="GO" id="GO:0004252">
    <property type="term" value="F:serine-type endopeptidase activity"/>
    <property type="evidence" value="ECO:0007669"/>
    <property type="project" value="UniProtKB-EC"/>
</dbReference>
<dbReference type="GO" id="GO:0009532">
    <property type="term" value="C:plastid stroma"/>
    <property type="evidence" value="ECO:0007669"/>
    <property type="project" value="UniProtKB-ARBA"/>
</dbReference>
<dbReference type="InterPro" id="IPR029045">
    <property type="entry name" value="ClpP/crotonase-like_dom_sf"/>
</dbReference>
<dbReference type="InterPro" id="IPR033135">
    <property type="entry name" value="ClpP_His_AS"/>
</dbReference>
<evidence type="ECO:0000256" key="4">
    <source>
        <dbReference type="ARBA" id="ARBA00022825"/>
    </source>
</evidence>
<evidence type="ECO:0000256" key="6">
    <source>
        <dbReference type="PROSITE-ProRule" id="PRU10086"/>
    </source>
</evidence>
<dbReference type="GO" id="GO:0009368">
    <property type="term" value="C:endopeptidase Clp complex"/>
    <property type="evidence" value="ECO:0007669"/>
    <property type="project" value="TreeGrafter"/>
</dbReference>
<sequence>MAASALSPPPGLSISTRYRASALSSVPQRHFTLSPLSAICIPQTQQGLQPVPFRSLTVTRKLGVHIVLVSVFFRLCFKRRDEDSTAEHPPLPPPFWVLTIPKNYGAIKAFMPAVMTPLGPVDLSVVLFRNRTIFIGDYIDAMLAEGVISQLVTLAAIDDADIWVFLNSVGGDPYSVFAIYDCMSWVKPKVGTVCFGMAASHATLVLAGGEKGMRYSMPNARIMIHQPRGAMGGDFLELKTQVNETVYTKNKIDLMYAAFTGQPLDLIQTYTEKDRYFSAAEAADFGLIDGLMETAC</sequence>
<evidence type="ECO:0000313" key="8">
    <source>
        <dbReference type="EMBL" id="KAG5547927.1"/>
    </source>
</evidence>
<organism evidence="8 9">
    <name type="scientific">Rhododendron griersonianum</name>
    <dbReference type="NCBI Taxonomy" id="479676"/>
    <lineage>
        <taxon>Eukaryota</taxon>
        <taxon>Viridiplantae</taxon>
        <taxon>Streptophyta</taxon>
        <taxon>Embryophyta</taxon>
        <taxon>Tracheophyta</taxon>
        <taxon>Spermatophyta</taxon>
        <taxon>Magnoliopsida</taxon>
        <taxon>eudicotyledons</taxon>
        <taxon>Gunneridae</taxon>
        <taxon>Pentapetalae</taxon>
        <taxon>asterids</taxon>
        <taxon>Ericales</taxon>
        <taxon>Ericaceae</taxon>
        <taxon>Ericoideae</taxon>
        <taxon>Rhodoreae</taxon>
        <taxon>Rhododendron</taxon>
    </lineage>
</organism>
<dbReference type="InterPro" id="IPR001907">
    <property type="entry name" value="ClpP"/>
</dbReference>
<accession>A0AAV6K630</accession>
<keyword evidence="2" id="KW-0645">Protease</keyword>
<keyword evidence="3" id="KW-0378">Hydrolase</keyword>
<proteinExistence type="inferred from homology"/>
<feature type="active site" evidence="6">
    <location>
        <position position="225"/>
    </location>
</feature>
<protein>
    <recommendedName>
        <fullName evidence="7">ATP-dependent Clp protease proteolytic subunit</fullName>
    </recommendedName>
</protein>
<dbReference type="PRINTS" id="PR00127">
    <property type="entry name" value="CLPPROTEASEP"/>
</dbReference>
<dbReference type="EMBL" id="JACTNZ010000005">
    <property type="protein sequence ID" value="KAG5547927.1"/>
    <property type="molecule type" value="Genomic_DNA"/>
</dbReference>
<dbReference type="CDD" id="cd07017">
    <property type="entry name" value="S14_ClpP_2"/>
    <property type="match status" value="1"/>
</dbReference>
<dbReference type="PROSITE" id="PS00382">
    <property type="entry name" value="CLP_PROTEASE_HIS"/>
    <property type="match status" value="1"/>
</dbReference>
<comment type="catalytic activity">
    <reaction evidence="5 6">
        <text>Hydrolysis of proteins to small peptides in the presence of ATP and magnesium. alpha-casein is the usual test substrate. In the absence of ATP, only oligopeptides shorter than five residues are hydrolyzed (such as succinyl-Leu-Tyr-|-NHMec, and Leu-Tyr-Leu-|-Tyr-Trp, in which cleavage of the -Tyr-|-Leu- and -Tyr-|-Trp bonds also occurs).</text>
        <dbReference type="EC" id="3.4.21.92"/>
    </reaction>
</comment>
<dbReference type="Proteomes" id="UP000823749">
    <property type="component" value="Chromosome 5"/>
</dbReference>
<dbReference type="AlphaFoldDB" id="A0AAV6K630"/>
<dbReference type="GO" id="GO:0051117">
    <property type="term" value="F:ATPase binding"/>
    <property type="evidence" value="ECO:0007669"/>
    <property type="project" value="TreeGrafter"/>
</dbReference>
<evidence type="ECO:0000256" key="2">
    <source>
        <dbReference type="ARBA" id="ARBA00022670"/>
    </source>
</evidence>
<dbReference type="InterPro" id="IPR023562">
    <property type="entry name" value="ClpP/TepA"/>
</dbReference>
<evidence type="ECO:0000256" key="5">
    <source>
        <dbReference type="ARBA" id="ARBA00034021"/>
    </source>
</evidence>
<evidence type="ECO:0000256" key="1">
    <source>
        <dbReference type="ARBA" id="ARBA00007039"/>
    </source>
</evidence>
<reference evidence="8" key="1">
    <citation type="submission" date="2020-08" db="EMBL/GenBank/DDBJ databases">
        <title>Plant Genome Project.</title>
        <authorList>
            <person name="Zhang R.-G."/>
        </authorList>
    </citation>
    <scope>NUCLEOTIDE SEQUENCE</scope>
    <source>
        <strain evidence="8">WSP0</strain>
        <tissue evidence="8">Leaf</tissue>
    </source>
</reference>
<comment type="caution">
    <text evidence="8">The sequence shown here is derived from an EMBL/GenBank/DDBJ whole genome shotgun (WGS) entry which is preliminary data.</text>
</comment>
<evidence type="ECO:0000313" key="9">
    <source>
        <dbReference type="Proteomes" id="UP000823749"/>
    </source>
</evidence>
<comment type="similarity">
    <text evidence="1 7">Belongs to the peptidase S14 family.</text>
</comment>
<keyword evidence="9" id="KW-1185">Reference proteome</keyword>
<dbReference type="Gene3D" id="3.90.226.10">
    <property type="entry name" value="2-enoyl-CoA Hydratase, Chain A, domain 1"/>
    <property type="match status" value="1"/>
</dbReference>
<keyword evidence="4" id="KW-0720">Serine protease</keyword>
<dbReference type="PANTHER" id="PTHR10381:SF8">
    <property type="entry name" value="ATP-DEPENDENT CLP PROTEASE PROTEOLYTIC SUBUNIT 6, CHLOROPLASTIC"/>
    <property type="match status" value="1"/>
</dbReference>
<name>A0AAV6K630_9ERIC</name>
<gene>
    <name evidence="8" type="ORF">RHGRI_013567</name>
</gene>
<evidence type="ECO:0000256" key="3">
    <source>
        <dbReference type="ARBA" id="ARBA00022801"/>
    </source>
</evidence>
<evidence type="ECO:0000256" key="7">
    <source>
        <dbReference type="RuleBase" id="RU003567"/>
    </source>
</evidence>
<dbReference type="SUPFAM" id="SSF52096">
    <property type="entry name" value="ClpP/crotonase"/>
    <property type="match status" value="1"/>
</dbReference>
<dbReference type="GO" id="GO:0006515">
    <property type="term" value="P:protein quality control for misfolded or incompletely synthesized proteins"/>
    <property type="evidence" value="ECO:0007669"/>
    <property type="project" value="TreeGrafter"/>
</dbReference>
<dbReference type="PANTHER" id="PTHR10381">
    <property type="entry name" value="ATP-DEPENDENT CLP PROTEASE PROTEOLYTIC SUBUNIT"/>
    <property type="match status" value="1"/>
</dbReference>